<dbReference type="AlphaFoldDB" id="A0A642V4M1"/>
<organism evidence="3 4">
    <name type="scientific">Trichomonascus ciferrii</name>
    <dbReference type="NCBI Taxonomy" id="44093"/>
    <lineage>
        <taxon>Eukaryota</taxon>
        <taxon>Fungi</taxon>
        <taxon>Dikarya</taxon>
        <taxon>Ascomycota</taxon>
        <taxon>Saccharomycotina</taxon>
        <taxon>Dipodascomycetes</taxon>
        <taxon>Dipodascales</taxon>
        <taxon>Trichomonascaceae</taxon>
        <taxon>Trichomonascus</taxon>
        <taxon>Trichomonascus ciferrii complex</taxon>
    </lineage>
</organism>
<comment type="caution">
    <text evidence="3">The sequence shown here is derived from an EMBL/GenBank/DDBJ whole genome shotgun (WGS) entry which is preliminary data.</text>
</comment>
<feature type="chain" id="PRO_5024893523" description="Extracellular membrane protein CFEM domain-containing protein" evidence="2">
    <location>
        <begin position="19"/>
        <end position="174"/>
    </location>
</feature>
<feature type="compositionally biased region" description="Low complexity" evidence="1">
    <location>
        <begin position="121"/>
        <end position="141"/>
    </location>
</feature>
<feature type="compositionally biased region" description="Basic and acidic residues" evidence="1">
    <location>
        <begin position="165"/>
        <end position="174"/>
    </location>
</feature>
<dbReference type="VEuPathDB" id="FungiDB:TRICI_002895"/>
<evidence type="ECO:0000313" key="3">
    <source>
        <dbReference type="EMBL" id="KAA8914452.1"/>
    </source>
</evidence>
<reference evidence="3" key="1">
    <citation type="journal article" date="2019" name="G3 (Bethesda)">
        <title>Genome Assemblies of Two Rare Opportunistic Yeast Pathogens: Diutina rugosa (syn. Candida rugosa) and Trichomonascus ciferrii (syn. Candida ciferrii).</title>
        <authorList>
            <person name="Mixao V."/>
            <person name="Saus E."/>
            <person name="Hansen A.P."/>
            <person name="Lass-Florl C."/>
            <person name="Gabaldon T."/>
        </authorList>
    </citation>
    <scope>NUCLEOTIDE SEQUENCE</scope>
    <source>
        <strain evidence="3">CBS 4856</strain>
    </source>
</reference>
<feature type="signal peptide" evidence="2">
    <location>
        <begin position="1"/>
        <end position="18"/>
    </location>
</feature>
<gene>
    <name evidence="3" type="ORF">TRICI_002895</name>
</gene>
<feature type="compositionally biased region" description="Acidic residues" evidence="1">
    <location>
        <begin position="99"/>
        <end position="110"/>
    </location>
</feature>
<evidence type="ECO:0008006" key="5">
    <source>
        <dbReference type="Google" id="ProtNLM"/>
    </source>
</evidence>
<name>A0A642V4M1_9ASCO</name>
<evidence type="ECO:0000256" key="2">
    <source>
        <dbReference type="SAM" id="SignalP"/>
    </source>
</evidence>
<proteinExistence type="predicted"/>
<sequence length="174" mass="18912">MFKSILLAATVATSFVAAQQPGGDISVQCHQTCKRALNAYNRCKGPGLSNCICGENSQFRSLSEQCLDCGEGAWYRYGHGLQYPLNVCNIDVPFPELPSDNDDDEEEAEDAQTTNKVSARPTATSAVETSTSASASAAVPSQTDDNDNDSDNDDDDDDDEDDDNQNNRRCESYY</sequence>
<feature type="region of interest" description="Disordered" evidence="1">
    <location>
        <begin position="93"/>
        <end position="174"/>
    </location>
</feature>
<feature type="compositionally biased region" description="Acidic residues" evidence="1">
    <location>
        <begin position="144"/>
        <end position="164"/>
    </location>
</feature>
<keyword evidence="2" id="KW-0732">Signal</keyword>
<evidence type="ECO:0000256" key="1">
    <source>
        <dbReference type="SAM" id="MobiDB-lite"/>
    </source>
</evidence>
<dbReference type="EMBL" id="SWFS01000200">
    <property type="protein sequence ID" value="KAA8914452.1"/>
    <property type="molecule type" value="Genomic_DNA"/>
</dbReference>
<evidence type="ECO:0000313" key="4">
    <source>
        <dbReference type="Proteomes" id="UP000761534"/>
    </source>
</evidence>
<accession>A0A642V4M1</accession>
<dbReference type="Proteomes" id="UP000761534">
    <property type="component" value="Unassembled WGS sequence"/>
</dbReference>
<protein>
    <recommendedName>
        <fullName evidence="5">Extracellular membrane protein CFEM domain-containing protein</fullName>
    </recommendedName>
</protein>
<keyword evidence="4" id="KW-1185">Reference proteome</keyword>